<dbReference type="EMBL" id="KP265674">
    <property type="protein sequence ID" value="AJE29675.1"/>
    <property type="molecule type" value="Genomic_DNA"/>
</dbReference>
<keyword evidence="2" id="KW-0920">Virion tegument</keyword>
<organism evidence="6 7">
    <name type="scientific">macacine gammaherpesvirus 12</name>
    <dbReference type="NCBI Taxonomy" id="2560571"/>
    <lineage>
        <taxon>Viruses</taxon>
        <taxon>Duplodnaviria</taxon>
        <taxon>Heunggongvirae</taxon>
        <taxon>Peploviricota</taxon>
        <taxon>Herviviricetes</taxon>
        <taxon>Herpesvirales</taxon>
        <taxon>Orthoherpesviridae</taxon>
        <taxon>Gammaherpesvirinae</taxon>
        <taxon>Rhadinovirus</taxon>
        <taxon>Rhadinovirus macacinegamma12</taxon>
    </lineage>
</organism>
<keyword evidence="4" id="KW-0426">Late protein</keyword>
<evidence type="ECO:0000256" key="4">
    <source>
        <dbReference type="ARBA" id="ARBA00022921"/>
    </source>
</evidence>
<protein>
    <submittedName>
        <fullName evidence="6">ORF33</fullName>
    </submittedName>
</protein>
<evidence type="ECO:0000313" key="6">
    <source>
        <dbReference type="EMBL" id="AJE29675.1"/>
    </source>
</evidence>
<accession>A0A0B5CYT5</accession>
<evidence type="ECO:0000256" key="1">
    <source>
        <dbReference type="ARBA" id="ARBA00022562"/>
    </source>
</evidence>
<reference evidence="6 7" key="1">
    <citation type="submission" date="2018-02" db="EMBL/GenBank/DDBJ databases">
        <title>Complete genome sequence of MneRV2, the pig-tailed macaque RV2 rhadinovirus, and evolutionary relationship with rhesus macaque RRV and human herpesvirus 8/KSHV.</title>
        <authorList>
            <person name="Rose T.M."/>
            <person name="Bruce A.G."/>
        </authorList>
    </citation>
    <scope>NUCLEOTIDE SEQUENCE [LARGE SCALE GENOMIC DNA]</scope>
    <source>
        <strain evidence="6 7">J97167</strain>
    </source>
</reference>
<dbReference type="Pfam" id="PF03044">
    <property type="entry name" value="Herpes_UL16"/>
    <property type="match status" value="1"/>
</dbReference>
<proteinExistence type="inferred from homology"/>
<evidence type="ECO:0000313" key="7">
    <source>
        <dbReference type="Proteomes" id="UP000297089"/>
    </source>
</evidence>
<evidence type="ECO:0000256" key="3">
    <source>
        <dbReference type="ARBA" id="ARBA00022844"/>
    </source>
</evidence>
<keyword evidence="5" id="KW-1035">Host cytoplasm</keyword>
<evidence type="ECO:0000256" key="2">
    <source>
        <dbReference type="ARBA" id="ARBA00022580"/>
    </source>
</evidence>
<dbReference type="InterPro" id="IPR004286">
    <property type="entry name" value="Herpes_UL16/UL94"/>
</dbReference>
<dbReference type="Proteomes" id="UP000297089">
    <property type="component" value="Segment"/>
</dbReference>
<sequence length="336" mass="37202">MATSRRHILKSFLNKECIWLRHPGTSAFVRVYTATTARSAVFDPPVNSEEALSYNHLNVMLAIMKPKELGPCVAVYMNGEIFDFCAAESLAIRDVPGRADLCLMRFGPLYDAPRSVPIPGPLNPHPRETVPGLTKQEIIYTSQTVPRGQIRQAIEGKTFLQINPFLWFDGGAFWQLFLSVDFMLLCPSLDTVPSLARIVGLLTECDKSTCKLCRGLFVHVNPYRGYTPPDSQGTSPSCPCLISCGARRSTDVSITGHVNLLGLLFEAKVLPKVSKLRLKRNPHPVPVEDAMAGLLDDGTEVRPSSPPWALIRLPDLASRVMLYGCQNLKSMCLRSY</sequence>
<gene>
    <name evidence="6" type="primary">ORF33</name>
</gene>
<keyword evidence="1" id="KW-1048">Host nucleus</keyword>
<evidence type="ECO:0000256" key="5">
    <source>
        <dbReference type="ARBA" id="ARBA00023200"/>
    </source>
</evidence>
<name>A0A0B5CYT5_9GAMA</name>
<dbReference type="HAMAP" id="MF_04039">
    <property type="entry name" value="HSV_CEP2"/>
    <property type="match status" value="1"/>
</dbReference>
<dbReference type="GO" id="GO:0044423">
    <property type="term" value="C:virion component"/>
    <property type="evidence" value="ECO:0007669"/>
    <property type="project" value="UniProtKB-KW"/>
</dbReference>
<dbReference type="KEGG" id="vg:65099564"/>
<keyword evidence="3" id="KW-0946">Virion</keyword>
<keyword evidence="7" id="KW-1185">Reference proteome</keyword>